<reference evidence="5" key="1">
    <citation type="journal article" date="2022" name="Int. J. Mol. Sci.">
        <title>Draft Genome of Tanacetum Coccineum: Genomic Comparison of Closely Related Tanacetum-Family Plants.</title>
        <authorList>
            <person name="Yamashiro T."/>
            <person name="Shiraishi A."/>
            <person name="Nakayama K."/>
            <person name="Satake H."/>
        </authorList>
    </citation>
    <scope>NUCLEOTIDE SEQUENCE</scope>
</reference>
<reference evidence="5" key="2">
    <citation type="submission" date="2022-01" db="EMBL/GenBank/DDBJ databases">
        <authorList>
            <person name="Yamashiro T."/>
            <person name="Shiraishi A."/>
            <person name="Satake H."/>
            <person name="Nakayama K."/>
        </authorList>
    </citation>
    <scope>NUCLEOTIDE SEQUENCE</scope>
</reference>
<proteinExistence type="predicted"/>
<feature type="compositionally biased region" description="Basic residues" evidence="2">
    <location>
        <begin position="931"/>
        <end position="944"/>
    </location>
</feature>
<accession>A0ABQ5AIX3</accession>
<sequence>MVDRGIFDSGCSGHMTGNKDQLEDFEEFNEGSVTFGGSKGYISGKGKIRVGNLDFDSVSFVKELGHFNLFSISQICDKQHKVLFTETECLVVSSDFKMPDENQILLKVPRHHNMYSFDMKSPTPAKAVTIPEEIVDSRDIFTKFVPENNSISTPSVNTGSQTVNTGRLDHDDSPMPELEIFHKSKTRIFDEVSYDEEGVITDLTVFLQKLSQSYSTLRNFITKETITRSIALYVCMFSISGGNLPHGMKVIGTKWVYRNKRDERGVVVRNKARLVAQGYTQEEGIDYDEVFAPVARIEAIRLFLAFASFMGFIVFQMDVKSAFLYGTIDEEVYVSQPPGFVDPDHPNKVYKVVKALYGLHQAPRAWYATLSTFLEKHGYKRGTIDKTLFIKRDKKDIMLVQVYVDDIIFGSTNNQTKTRENIHFSDKYVVEILKKFDLVNVKAAITPMETKVPLTKDEEAIDVDVTPKTSHLNAVKRIFKYLKGKPIGYGFFSPTEIVDFLLRLYKPQHIYEEPSPVHQHFSPPQEQAPSQMSMDDLLQAVPELISRIDSLETDLKQTKLTMGNAIVKLVKKVKKLEGFLKRRNMVLSDSEEEEPEAQGRKSQDDPLDSSVQGLVTPSSTKVNASGEEQVEDISPNTLEAAKTLSKVASLKPRSIDKGRRYKRRKEAKGKKVVSSLDFQEEVDTGAEQVNTAEGVSTGSTKLSTGSEQVSTVGDKKSTSSPDKGQRAGKAPMIIEETPKKSKELVLQEEASLTEAIRIAEEEELNEQQKKRKAQVQFKAQHYTNEDWDLIRAKIEANAELSKSMLGSELQGEDFAKKMVDLVNQRKKYFTEERARAKRNRPMTQSQLKTYMMNYLKNQGTWKLSQMKNLSFEEVKKEFDKLVKQVESFSPINYEATKASLKRFGEELQTKTPKRLKDDDDVEAKDDEPTKKSGKKRKQMARKGLHTSVDKDDSEGSDEDNEQDDSVTGTKTPINPVPVAMKTPSIATYKIIKQGEKGVYQIVREDGTDVVYINFGAMLKVISRDDLTELYRIVMNRYGMNGPEDELERVFWKYLKDMFEEPLSTRSYME</sequence>
<dbReference type="InterPro" id="IPR054722">
    <property type="entry name" value="PolX-like_BBD"/>
</dbReference>
<protein>
    <submittedName>
        <fullName evidence="5">Ribonuclease H-like domain-containing protein</fullName>
    </submittedName>
</protein>
<feature type="compositionally biased region" description="Polar residues" evidence="2">
    <location>
        <begin position="687"/>
        <end position="711"/>
    </location>
</feature>
<evidence type="ECO:0000256" key="2">
    <source>
        <dbReference type="SAM" id="MobiDB-lite"/>
    </source>
</evidence>
<dbReference type="Pfam" id="PF07727">
    <property type="entry name" value="RVT_2"/>
    <property type="match status" value="1"/>
</dbReference>
<evidence type="ECO:0000313" key="5">
    <source>
        <dbReference type="EMBL" id="GJT01113.1"/>
    </source>
</evidence>
<feature type="compositionally biased region" description="Polar residues" evidence="2">
    <location>
        <begin position="609"/>
        <end position="623"/>
    </location>
</feature>
<dbReference type="EMBL" id="BQNB010012246">
    <property type="protein sequence ID" value="GJT01113.1"/>
    <property type="molecule type" value="Genomic_DNA"/>
</dbReference>
<dbReference type="Pfam" id="PF22936">
    <property type="entry name" value="Pol_BBD"/>
    <property type="match status" value="1"/>
</dbReference>
<evidence type="ECO:0000256" key="1">
    <source>
        <dbReference type="ARBA" id="ARBA00022750"/>
    </source>
</evidence>
<feature type="region of interest" description="Disordered" evidence="2">
    <location>
        <begin position="587"/>
        <end position="635"/>
    </location>
</feature>
<feature type="region of interest" description="Disordered" evidence="2">
    <location>
        <begin position="904"/>
        <end position="978"/>
    </location>
</feature>
<organism evidence="5 6">
    <name type="scientific">Tanacetum coccineum</name>
    <dbReference type="NCBI Taxonomy" id="301880"/>
    <lineage>
        <taxon>Eukaryota</taxon>
        <taxon>Viridiplantae</taxon>
        <taxon>Streptophyta</taxon>
        <taxon>Embryophyta</taxon>
        <taxon>Tracheophyta</taxon>
        <taxon>Spermatophyta</taxon>
        <taxon>Magnoliopsida</taxon>
        <taxon>eudicotyledons</taxon>
        <taxon>Gunneridae</taxon>
        <taxon>Pentapetalae</taxon>
        <taxon>asterids</taxon>
        <taxon>campanulids</taxon>
        <taxon>Asterales</taxon>
        <taxon>Asteraceae</taxon>
        <taxon>Asteroideae</taxon>
        <taxon>Anthemideae</taxon>
        <taxon>Anthemidinae</taxon>
        <taxon>Tanacetum</taxon>
    </lineage>
</organism>
<feature type="domain" description="Reverse transcriptase Ty1/copia-type" evidence="3">
    <location>
        <begin position="243"/>
        <end position="414"/>
    </location>
</feature>
<gene>
    <name evidence="5" type="ORF">Tco_0822282</name>
</gene>
<feature type="compositionally biased region" description="Basic residues" evidence="2">
    <location>
        <begin position="659"/>
        <end position="671"/>
    </location>
</feature>
<feature type="region of interest" description="Disordered" evidence="2">
    <location>
        <begin position="655"/>
        <end position="735"/>
    </location>
</feature>
<feature type="compositionally biased region" description="Acidic residues" evidence="2">
    <location>
        <begin position="951"/>
        <end position="964"/>
    </location>
</feature>
<comment type="caution">
    <text evidence="5">The sequence shown here is derived from an EMBL/GenBank/DDBJ whole genome shotgun (WGS) entry which is preliminary data.</text>
</comment>
<dbReference type="InterPro" id="IPR013103">
    <property type="entry name" value="RVT_2"/>
</dbReference>
<evidence type="ECO:0000313" key="6">
    <source>
        <dbReference type="Proteomes" id="UP001151760"/>
    </source>
</evidence>
<keyword evidence="6" id="KW-1185">Reference proteome</keyword>
<feature type="domain" description="Retrovirus-related Pol polyprotein from transposon TNT 1-94-like beta-barrel" evidence="4">
    <location>
        <begin position="6"/>
        <end position="78"/>
    </location>
</feature>
<dbReference type="InterPro" id="IPR043502">
    <property type="entry name" value="DNA/RNA_pol_sf"/>
</dbReference>
<dbReference type="Proteomes" id="UP001151760">
    <property type="component" value="Unassembled WGS sequence"/>
</dbReference>
<keyword evidence="1" id="KW-0064">Aspartyl protease</keyword>
<keyword evidence="1" id="KW-0378">Hydrolase</keyword>
<keyword evidence="1" id="KW-0645">Protease</keyword>
<name>A0ABQ5AIX3_9ASTR</name>
<dbReference type="SUPFAM" id="SSF56672">
    <property type="entry name" value="DNA/RNA polymerases"/>
    <property type="match status" value="1"/>
</dbReference>
<evidence type="ECO:0000259" key="4">
    <source>
        <dbReference type="Pfam" id="PF22936"/>
    </source>
</evidence>
<evidence type="ECO:0000259" key="3">
    <source>
        <dbReference type="Pfam" id="PF07727"/>
    </source>
</evidence>